<reference evidence="1 2" key="2">
    <citation type="submission" date="2019-11" db="EMBL/GenBank/DDBJ databases">
        <title>A de novo genome assembly of a pear dwarfing rootstock.</title>
        <authorList>
            <person name="Wang F."/>
            <person name="Wang J."/>
            <person name="Li S."/>
            <person name="Zhang Y."/>
            <person name="Fang M."/>
            <person name="Ma L."/>
            <person name="Zhao Y."/>
            <person name="Jiang S."/>
        </authorList>
    </citation>
    <scope>NUCLEOTIDE SEQUENCE [LARGE SCALE GENOMIC DNA]</scope>
    <source>
        <strain evidence="1">S2</strain>
        <tissue evidence="1">Leaf</tissue>
    </source>
</reference>
<sequence length="101" mass="11051">MDSFGKLGQSLGVIEEHVLMSSISDLNEIAHDDEMIDTSMAIIPFVENNDVIMDQQGMKNDLEGVQGNNKARLMPLARSGEPQVAYPINVGQLNAPTPIRE</sequence>
<keyword evidence="2" id="KW-1185">Reference proteome</keyword>
<dbReference type="Proteomes" id="UP000327157">
    <property type="component" value="Unassembled WGS sequence"/>
</dbReference>
<proteinExistence type="predicted"/>
<gene>
    <name evidence="1" type="ORF">D8674_038249</name>
</gene>
<dbReference type="AlphaFoldDB" id="A0A5N5I623"/>
<accession>A0A5N5I623</accession>
<evidence type="ECO:0000313" key="1">
    <source>
        <dbReference type="EMBL" id="KAB2633882.1"/>
    </source>
</evidence>
<protein>
    <submittedName>
        <fullName evidence="1">Uncharacterized protein</fullName>
    </submittedName>
</protein>
<reference evidence="1 2" key="1">
    <citation type="submission" date="2019-09" db="EMBL/GenBank/DDBJ databases">
        <authorList>
            <person name="Ou C."/>
        </authorList>
    </citation>
    <scope>NUCLEOTIDE SEQUENCE [LARGE SCALE GENOMIC DNA]</scope>
    <source>
        <strain evidence="1">S2</strain>
        <tissue evidence="1">Leaf</tissue>
    </source>
</reference>
<name>A0A5N5I623_9ROSA</name>
<comment type="caution">
    <text evidence="1">The sequence shown here is derived from an EMBL/GenBank/DDBJ whole genome shotgun (WGS) entry which is preliminary data.</text>
</comment>
<evidence type="ECO:0000313" key="2">
    <source>
        <dbReference type="Proteomes" id="UP000327157"/>
    </source>
</evidence>
<organism evidence="1 2">
    <name type="scientific">Pyrus ussuriensis x Pyrus communis</name>
    <dbReference type="NCBI Taxonomy" id="2448454"/>
    <lineage>
        <taxon>Eukaryota</taxon>
        <taxon>Viridiplantae</taxon>
        <taxon>Streptophyta</taxon>
        <taxon>Embryophyta</taxon>
        <taxon>Tracheophyta</taxon>
        <taxon>Spermatophyta</taxon>
        <taxon>Magnoliopsida</taxon>
        <taxon>eudicotyledons</taxon>
        <taxon>Gunneridae</taxon>
        <taxon>Pentapetalae</taxon>
        <taxon>rosids</taxon>
        <taxon>fabids</taxon>
        <taxon>Rosales</taxon>
        <taxon>Rosaceae</taxon>
        <taxon>Amygdaloideae</taxon>
        <taxon>Maleae</taxon>
        <taxon>Pyrus</taxon>
    </lineage>
</organism>
<dbReference type="EMBL" id="SMOL01000115">
    <property type="protein sequence ID" value="KAB2633882.1"/>
    <property type="molecule type" value="Genomic_DNA"/>
</dbReference>